<dbReference type="RefSeq" id="WP_343965545.1">
    <property type="nucleotide sequence ID" value="NZ_BAAAHK010000003.1"/>
</dbReference>
<evidence type="ECO:0000313" key="1">
    <source>
        <dbReference type="EMBL" id="GAA0929306.1"/>
    </source>
</evidence>
<dbReference type="EMBL" id="BAAAHK010000003">
    <property type="protein sequence ID" value="GAA0929306.1"/>
    <property type="molecule type" value="Genomic_DNA"/>
</dbReference>
<organism evidence="1 2">
    <name type="scientific">Kribbella koreensis</name>
    <dbReference type="NCBI Taxonomy" id="57909"/>
    <lineage>
        <taxon>Bacteria</taxon>
        <taxon>Bacillati</taxon>
        <taxon>Actinomycetota</taxon>
        <taxon>Actinomycetes</taxon>
        <taxon>Propionibacteriales</taxon>
        <taxon>Kribbellaceae</taxon>
        <taxon>Kribbella</taxon>
    </lineage>
</organism>
<reference evidence="1 2" key="1">
    <citation type="journal article" date="2019" name="Int. J. Syst. Evol. Microbiol.">
        <title>The Global Catalogue of Microorganisms (GCM) 10K type strain sequencing project: providing services to taxonomists for standard genome sequencing and annotation.</title>
        <authorList>
            <consortium name="The Broad Institute Genomics Platform"/>
            <consortium name="The Broad Institute Genome Sequencing Center for Infectious Disease"/>
            <person name="Wu L."/>
            <person name="Ma J."/>
        </authorList>
    </citation>
    <scope>NUCLEOTIDE SEQUENCE [LARGE SCALE GENOMIC DNA]</scope>
    <source>
        <strain evidence="1 2">JCM 10977</strain>
    </source>
</reference>
<evidence type="ECO:0000313" key="2">
    <source>
        <dbReference type="Proteomes" id="UP001500542"/>
    </source>
</evidence>
<protein>
    <submittedName>
        <fullName evidence="1">Uncharacterized protein</fullName>
    </submittedName>
</protein>
<gene>
    <name evidence="1" type="ORF">GCM10009554_11570</name>
</gene>
<sequence length="82" mass="8626">MTAELVARAKADLAVHLGIDESEVTVVSSEEVTWPDGSLGCPQPGRFYTQAVVQGTLTVLEAAGTQYKYHSGGGQPPFLCTS</sequence>
<comment type="caution">
    <text evidence="1">The sequence shown here is derived from an EMBL/GenBank/DDBJ whole genome shotgun (WGS) entry which is preliminary data.</text>
</comment>
<accession>A0ABN1PJT4</accession>
<proteinExistence type="predicted"/>
<name>A0ABN1PJT4_9ACTN</name>
<keyword evidence="2" id="KW-1185">Reference proteome</keyword>
<dbReference type="Proteomes" id="UP001500542">
    <property type="component" value="Unassembled WGS sequence"/>
</dbReference>